<sequence length="90" mass="9919">MLNGLAFLPVDDVSAGMAYLKTVMPDGLEPHVNYFDATYVSGSYRQVQIPLQQGAVVDPELVRRTAAMFPPPLWNVHDVTIRGESQTNNS</sequence>
<comment type="caution">
    <text evidence="1">The sequence shown here is derived from an EMBL/GenBank/DDBJ whole genome shotgun (WGS) entry which is preliminary data.</text>
</comment>
<accession>A0AAD9UC34</accession>
<keyword evidence="2" id="KW-1185">Reference proteome</keyword>
<gene>
    <name evidence="1" type="ORF">NP493_295g10004</name>
</gene>
<name>A0AAD9UC34_RIDPI</name>
<reference evidence="1" key="1">
    <citation type="journal article" date="2023" name="Mol. Biol. Evol.">
        <title>Third-Generation Sequencing Reveals the Adaptive Role of the Epigenome in Three Deep-Sea Polychaetes.</title>
        <authorList>
            <person name="Perez M."/>
            <person name="Aroh O."/>
            <person name="Sun Y."/>
            <person name="Lan Y."/>
            <person name="Juniper S.K."/>
            <person name="Young C.R."/>
            <person name="Angers B."/>
            <person name="Qian P.Y."/>
        </authorList>
    </citation>
    <scope>NUCLEOTIDE SEQUENCE</scope>
    <source>
        <strain evidence="1">R07B-5</strain>
    </source>
</reference>
<organism evidence="1 2">
    <name type="scientific">Ridgeia piscesae</name>
    <name type="common">Tubeworm</name>
    <dbReference type="NCBI Taxonomy" id="27915"/>
    <lineage>
        <taxon>Eukaryota</taxon>
        <taxon>Metazoa</taxon>
        <taxon>Spiralia</taxon>
        <taxon>Lophotrochozoa</taxon>
        <taxon>Annelida</taxon>
        <taxon>Polychaeta</taxon>
        <taxon>Sedentaria</taxon>
        <taxon>Canalipalpata</taxon>
        <taxon>Sabellida</taxon>
        <taxon>Siboglinidae</taxon>
        <taxon>Ridgeia</taxon>
    </lineage>
</organism>
<evidence type="ECO:0000313" key="2">
    <source>
        <dbReference type="Proteomes" id="UP001209878"/>
    </source>
</evidence>
<protein>
    <submittedName>
        <fullName evidence="1">Uncharacterized protein</fullName>
    </submittedName>
</protein>
<dbReference type="AlphaFoldDB" id="A0AAD9UC34"/>
<dbReference type="EMBL" id="JAODUO010000294">
    <property type="protein sequence ID" value="KAK2183844.1"/>
    <property type="molecule type" value="Genomic_DNA"/>
</dbReference>
<evidence type="ECO:0000313" key="1">
    <source>
        <dbReference type="EMBL" id="KAK2183844.1"/>
    </source>
</evidence>
<proteinExistence type="predicted"/>
<dbReference type="Proteomes" id="UP001209878">
    <property type="component" value="Unassembled WGS sequence"/>
</dbReference>